<evidence type="ECO:0000313" key="3">
    <source>
        <dbReference type="Proteomes" id="UP000017836"/>
    </source>
</evidence>
<proteinExistence type="predicted"/>
<feature type="region of interest" description="Disordered" evidence="1">
    <location>
        <begin position="1186"/>
        <end position="1247"/>
    </location>
</feature>
<name>W1P2U9_AMBTC</name>
<evidence type="ECO:0000256" key="1">
    <source>
        <dbReference type="SAM" id="MobiDB-lite"/>
    </source>
</evidence>
<sequence length="1354" mass="146261">MTMSTGARLELSSASPDGHTYGSSYPSGHRGCYAAGSLERSSSFRDGMENRTLTPLSNASRNHASSHGDAMSFSLVDPLSMGDLKFARPGELRKVISMALGVTSEDPSLGTVQAKSLPPLALDELKRVKAGIHENFVRARERVKNLNEATSKLEKYGQATIPRKRGRIDVSPSERVNALSVAGGSIVKMASQSQLTSNASEDRSKSAVPNRRMRASAVDLQVDTRDHGTARPSGASERDRDLFRLGNGGLIQSEDNSRPLASGGDGWEKKKLRKKRSGMKIDGSGSTGVSVNKVLDGDRELKRGIQPRLGGDSRSRLSNGHGFRSGLSGIVGASKSDANLPQGSSSFRALQRSEHDSGSISNDRKDHFIGLDKERVTPKSITKPTIREDNSAASPTSMAKGNTTRGPRSSPATLVKSSSSVPRAVGNSEGWENPSTSKVQPVSGVGNRKRPMSGSSSSPPVAKWGGQRPPKMARVARTNLVPPVSNREAPTSSEGFASTDAGSKLTSTDGGLGPSRRLSKNTQQVKLIGDSLSSAGLSESEESGAVETKPKEKGRRKSAIDENVGQIVPKVSTVLLPSRKNKVFAEESLGDGVRRQGRSGRGSYLRAGMSPTMEKDDAVNAKQLRSVRQNSDKIESKVGRPPNKRSSDRKAFTRPRHGISNGLSEVAVESYDDHEELLAAASAALSDSCQACSGLFWKHMEPIFAFVSAEDITFLKQQIQMADASNANISPFDADQNPKDAKALDVKQLSLALVSGDICSALPNENAMVDECGQDVPSKNETIDTDAYSGNLDNGEWHNTVIPLSQRLLSALIVEDNIEEHYRSSRIEDESLSYMNNCFLSDTSNKYTESEFKNINGLESGILPLTESSNCNGLSLRSSLNGERSASNGYIAPNIWKYNDELVDRNGLHSDFENVADVGQSPNVSQSTEVDYHQMSLDGKILLELHSIGLFPEVVPDLAHREYEINEDIAKCKEELREQLLKNKKELVKLEKAVTEKIEPEKRERQHLALNKLVGLAYEKYMGFWGPNPSSTKSASNKIAKQSVQAFVKKTLARCRKFEETGQSCFDEPAYRDILCSVPLQGVETDYIDDTIEEAGHVYADSAICPLESNTSGAASLASDPIPCLVLRKGQNINNIDRDSTNAFQAANNSTEPSFVKEETWSSKVKRREVLLDEVVGSTVSRASSAFGGALSGGAKGKRSERDREGKGHNKEISSRNGTAKCGRPALSNTKGDRKNKPKPKQKTAQLSASVNGLLGPASGMPKAIVPPNQSTKIKNERDFGSTGQDSLNDTDGPLDFSQLPLPGIDDLAVTDGLDAQSQDIGSWLNVDDEGLQDHDYMGLEIPMDDLSELHMMV</sequence>
<evidence type="ECO:0000313" key="2">
    <source>
        <dbReference type="EMBL" id="ERN02233.1"/>
    </source>
</evidence>
<feature type="region of interest" description="Disordered" evidence="1">
    <location>
        <begin position="192"/>
        <end position="321"/>
    </location>
</feature>
<dbReference type="Pfam" id="PF10198">
    <property type="entry name" value="Ada3"/>
    <property type="match status" value="1"/>
</dbReference>
<dbReference type="PANTHER" id="PTHR31115:SF3">
    <property type="entry name" value="EXPRESSED PROTEIN"/>
    <property type="match status" value="1"/>
</dbReference>
<gene>
    <name evidence="2" type="ORF">AMTR_s00045p00222230</name>
</gene>
<dbReference type="EMBL" id="KI394661">
    <property type="protein sequence ID" value="ERN02233.1"/>
    <property type="molecule type" value="Genomic_DNA"/>
</dbReference>
<feature type="compositionally biased region" description="Polar residues" evidence="1">
    <location>
        <begin position="391"/>
        <end position="421"/>
    </location>
</feature>
<keyword evidence="3" id="KW-1185">Reference proteome</keyword>
<dbReference type="InterPro" id="IPR019340">
    <property type="entry name" value="Histone_AcTrfase_su3"/>
</dbReference>
<feature type="compositionally biased region" description="Polar residues" evidence="1">
    <location>
        <begin position="336"/>
        <end position="348"/>
    </location>
</feature>
<feature type="region of interest" description="Disordered" evidence="1">
    <location>
        <begin position="334"/>
        <end position="561"/>
    </location>
</feature>
<dbReference type="OrthoDB" id="1915143at2759"/>
<dbReference type="eggNOG" id="ENOG502QQJ5">
    <property type="taxonomic scope" value="Eukaryota"/>
</dbReference>
<feature type="compositionally biased region" description="Polar residues" evidence="1">
    <location>
        <begin position="51"/>
        <end position="65"/>
    </location>
</feature>
<accession>W1P2U9</accession>
<feature type="region of interest" description="Disordered" evidence="1">
    <location>
        <begin position="593"/>
        <end position="658"/>
    </location>
</feature>
<feature type="compositionally biased region" description="Basic and acidic residues" evidence="1">
    <location>
        <begin position="1198"/>
        <end position="1214"/>
    </location>
</feature>
<feature type="compositionally biased region" description="Basic and acidic residues" evidence="1">
    <location>
        <begin position="351"/>
        <end position="377"/>
    </location>
</feature>
<reference evidence="3" key="1">
    <citation type="journal article" date="2013" name="Science">
        <title>The Amborella genome and the evolution of flowering plants.</title>
        <authorList>
            <consortium name="Amborella Genome Project"/>
        </authorList>
    </citation>
    <scope>NUCLEOTIDE SEQUENCE [LARGE SCALE GENOMIC DNA]</scope>
</reference>
<organism evidence="2 3">
    <name type="scientific">Amborella trichopoda</name>
    <dbReference type="NCBI Taxonomy" id="13333"/>
    <lineage>
        <taxon>Eukaryota</taxon>
        <taxon>Viridiplantae</taxon>
        <taxon>Streptophyta</taxon>
        <taxon>Embryophyta</taxon>
        <taxon>Tracheophyta</taxon>
        <taxon>Spermatophyta</taxon>
        <taxon>Magnoliopsida</taxon>
        <taxon>Amborellales</taxon>
        <taxon>Amborellaceae</taxon>
        <taxon>Amborella</taxon>
    </lineage>
</organism>
<feature type="region of interest" description="Disordered" evidence="1">
    <location>
        <begin position="48"/>
        <end position="67"/>
    </location>
</feature>
<dbReference type="HOGENOM" id="CLU_006442_0_0_1"/>
<feature type="region of interest" description="Disordered" evidence="1">
    <location>
        <begin position="1"/>
        <end position="26"/>
    </location>
</feature>
<dbReference type="Proteomes" id="UP000017836">
    <property type="component" value="Unassembled WGS sequence"/>
</dbReference>
<dbReference type="OMA" id="RTIARCQ"/>
<protein>
    <submittedName>
        <fullName evidence="2">Uncharacterized protein</fullName>
    </submittedName>
</protein>
<dbReference type="STRING" id="13333.W1P2U9"/>
<dbReference type="Gramene" id="ERN02233">
    <property type="protein sequence ID" value="ERN02233"/>
    <property type="gene ID" value="AMTR_s00045p00222230"/>
</dbReference>
<feature type="compositionally biased region" description="Polar residues" evidence="1">
    <location>
        <begin position="488"/>
        <end position="509"/>
    </location>
</feature>
<dbReference type="PANTHER" id="PTHR31115">
    <property type="entry name" value="OS05G0107300 PROTEIN"/>
    <property type="match status" value="1"/>
</dbReference>